<dbReference type="RefSeq" id="WP_273741700.1">
    <property type="nucleotide sequence ID" value="NZ_JAQIVI010000650.1"/>
</dbReference>
<gene>
    <name evidence="3" type="ORF">ACFQE6_29380</name>
</gene>
<keyword evidence="3" id="KW-0378">Hydrolase</keyword>
<keyword evidence="4" id="KW-1185">Reference proteome</keyword>
<dbReference type="Proteomes" id="UP001596383">
    <property type="component" value="Unassembled WGS sequence"/>
</dbReference>
<evidence type="ECO:0000256" key="1">
    <source>
        <dbReference type="SAM" id="MobiDB-lite"/>
    </source>
</evidence>
<sequence length="512" mass="54666">MSDDISGSDRTASSDRSIETRRDRGFCRRAVLGSVTGLAAASVGSTAVSAQSDSAVSSPTVEGPIEGGSQTGLPQGAAVFDVSSYGYAESEYFISGTATHEDDISGFGWFTDEAEYTTRMVVYRPDDPADFNGTVLVEWLNVSTQVDAPVAWPNAYDHLLRNGYAVALVSAQKVGVDDSSEDMDLVTWDPERYGDLTHPGDEYALDIFSQAIQALRTGGEGSSDDGYWWTDGSDGSDSGTDPLDGLDVETVLATGQSQSGLYMRNYLNDAQAEHGLVDGFLPAGSGLTDVPDDLVPVLWLNSEDEAIGLDLGFGSISDGPREDSGLFKLWEVAGASHVNNWLSAWSAAVSARDHGAEPATWNETTAGHYGQQEDGAFGECGRNYFPMRYAYRAAIEHLRAWVEDGTEPPSAPRLEREDDTVRTDEYGNALGGLRLPPIDVPVATYDARNSDCTLTGQTQPFDDATLADLYPTHDDYVAELQAAADAAVDRGHLLSADAEALVQRAAASSIGE</sequence>
<evidence type="ECO:0000313" key="4">
    <source>
        <dbReference type="Proteomes" id="UP001596383"/>
    </source>
</evidence>
<name>A0ABD5SVA6_9EURY</name>
<reference evidence="3 4" key="1">
    <citation type="journal article" date="2019" name="Int. J. Syst. Evol. Microbiol.">
        <title>The Global Catalogue of Microorganisms (GCM) 10K type strain sequencing project: providing services to taxonomists for standard genome sequencing and annotation.</title>
        <authorList>
            <consortium name="The Broad Institute Genomics Platform"/>
            <consortium name="The Broad Institute Genome Sequencing Center for Infectious Disease"/>
            <person name="Wu L."/>
            <person name="Ma J."/>
        </authorList>
    </citation>
    <scope>NUCLEOTIDE SEQUENCE [LARGE SCALE GENOMIC DNA]</scope>
    <source>
        <strain evidence="3 4">LMG 29247</strain>
    </source>
</reference>
<accession>A0ABD5SVA6</accession>
<feature type="region of interest" description="Disordered" evidence="1">
    <location>
        <begin position="1"/>
        <end position="21"/>
    </location>
</feature>
<proteinExistence type="predicted"/>
<dbReference type="AlphaFoldDB" id="A0ABD5SVA6"/>
<feature type="compositionally biased region" description="Basic and acidic residues" evidence="1">
    <location>
        <begin position="12"/>
        <end position="21"/>
    </location>
</feature>
<dbReference type="InterPro" id="IPR045394">
    <property type="entry name" value="Abhydrolase_dom"/>
</dbReference>
<feature type="region of interest" description="Disordered" evidence="1">
    <location>
        <begin position="217"/>
        <end position="242"/>
    </location>
</feature>
<comment type="caution">
    <text evidence="3">The sequence shown here is derived from an EMBL/GenBank/DDBJ whole genome shotgun (WGS) entry which is preliminary data.</text>
</comment>
<dbReference type="EMBL" id="JBHSWV010000650">
    <property type="protein sequence ID" value="MFC6768977.1"/>
    <property type="molecule type" value="Genomic_DNA"/>
</dbReference>
<feature type="domain" description="Alpha/beta hydrolase" evidence="2">
    <location>
        <begin position="61"/>
        <end position="502"/>
    </location>
</feature>
<dbReference type="GO" id="GO:0016787">
    <property type="term" value="F:hydrolase activity"/>
    <property type="evidence" value="ECO:0007669"/>
    <property type="project" value="UniProtKB-KW"/>
</dbReference>
<evidence type="ECO:0000313" key="3">
    <source>
        <dbReference type="EMBL" id="MFC6768977.1"/>
    </source>
</evidence>
<feature type="compositionally biased region" description="Low complexity" evidence="1">
    <location>
        <begin position="224"/>
        <end position="242"/>
    </location>
</feature>
<dbReference type="Pfam" id="PF20091">
    <property type="entry name" value="Abhydrolase_10"/>
    <property type="match status" value="1"/>
</dbReference>
<feature type="compositionally biased region" description="Low complexity" evidence="1">
    <location>
        <begin position="49"/>
        <end position="58"/>
    </location>
</feature>
<organism evidence="3 4">
    <name type="scientific">Natrinema soli</name>
    <dbReference type="NCBI Taxonomy" id="1930624"/>
    <lineage>
        <taxon>Archaea</taxon>
        <taxon>Methanobacteriati</taxon>
        <taxon>Methanobacteriota</taxon>
        <taxon>Stenosarchaea group</taxon>
        <taxon>Halobacteria</taxon>
        <taxon>Halobacteriales</taxon>
        <taxon>Natrialbaceae</taxon>
        <taxon>Natrinema</taxon>
    </lineage>
</organism>
<protein>
    <submittedName>
        <fullName evidence="3">Alpha/beta hydrolase domain-containing protein</fullName>
    </submittedName>
</protein>
<feature type="region of interest" description="Disordered" evidence="1">
    <location>
        <begin position="49"/>
        <end position="73"/>
    </location>
</feature>
<evidence type="ECO:0000259" key="2">
    <source>
        <dbReference type="Pfam" id="PF20091"/>
    </source>
</evidence>